<feature type="region of interest" description="Disordered" evidence="1">
    <location>
        <begin position="1"/>
        <end position="61"/>
    </location>
</feature>
<feature type="transmembrane region" description="Helical" evidence="2">
    <location>
        <begin position="460"/>
        <end position="481"/>
    </location>
</feature>
<keyword evidence="2" id="KW-0812">Transmembrane</keyword>
<organism evidence="4 5">
    <name type="scientific">Glaciihabitans arcticus</name>
    <dbReference type="NCBI Taxonomy" id="2668039"/>
    <lineage>
        <taxon>Bacteria</taxon>
        <taxon>Bacillati</taxon>
        <taxon>Actinomycetota</taxon>
        <taxon>Actinomycetes</taxon>
        <taxon>Micrococcales</taxon>
        <taxon>Microbacteriaceae</taxon>
        <taxon>Glaciihabitans</taxon>
    </lineage>
</organism>
<comment type="caution">
    <text evidence="4">The sequence shown here is derived from an EMBL/GenBank/DDBJ whole genome shotgun (WGS) entry which is preliminary data.</text>
</comment>
<proteinExistence type="predicted"/>
<sequence length="494" mass="49904">MSASSAAASSGAVSSGAMAPGWYPDPDGRPHQRWFNGADWTSELAPSGSNPPRLSVVGDASYAPTPAPAPAYSAAPSPMPTMLATAPPPVASQGQYGISSLPAYAPDAPVAPSYGVQTSSAFQTAPAAPPASPAYPSLAHLPGPGVAALPAADVRLALAPTPAPVLSTPVLSTPVPSAAPVAPQAHRPVVQGHSGIATPPEGTSLPQSSRPRAQRALDLATQSSALGIAYDRADYGAASPTMSTEEEISVAASRAATLAAFTQGLSNDLLAPAPAAAPPVVAPAVTAPSVSALAPTWPSAVSLLEAPVALVPAYRVPETAAFAVPTTTPALGFSGTTLSAPGLGSSYQPFAMIPEVRKGTDLKPARTYTAAAWLIALLPLLMVGVGVGIVLFYPEFYSRFAQVGIVAVATLVSFALAARDRSELIRAGHARAASAAWMILTPVGYFVARMIFTARQSKGGAWPLVLFIAVVGASVFGIMQLPEWAPALLLTPAG</sequence>
<feature type="transmembrane region" description="Helical" evidence="2">
    <location>
        <begin position="430"/>
        <end position="448"/>
    </location>
</feature>
<keyword evidence="2" id="KW-0472">Membrane</keyword>
<keyword evidence="5" id="KW-1185">Reference proteome</keyword>
<dbReference type="AlphaFoldDB" id="A0A4Q9GNU3"/>
<dbReference type="InterPro" id="IPR018929">
    <property type="entry name" value="DUF2510"/>
</dbReference>
<keyword evidence="2" id="KW-1133">Transmembrane helix</keyword>
<protein>
    <submittedName>
        <fullName evidence="4">DUF2510 domain-containing protein</fullName>
    </submittedName>
</protein>
<evidence type="ECO:0000256" key="1">
    <source>
        <dbReference type="SAM" id="MobiDB-lite"/>
    </source>
</evidence>
<dbReference type="Proteomes" id="UP000294194">
    <property type="component" value="Unassembled WGS sequence"/>
</dbReference>
<evidence type="ECO:0000259" key="3">
    <source>
        <dbReference type="Pfam" id="PF10708"/>
    </source>
</evidence>
<feature type="transmembrane region" description="Helical" evidence="2">
    <location>
        <begin position="400"/>
        <end position="418"/>
    </location>
</feature>
<evidence type="ECO:0000256" key="2">
    <source>
        <dbReference type="SAM" id="Phobius"/>
    </source>
</evidence>
<name>A0A4Q9GNU3_9MICO</name>
<feature type="domain" description="DUF2510" evidence="3">
    <location>
        <begin position="20"/>
        <end position="52"/>
    </location>
</feature>
<dbReference type="Pfam" id="PF10708">
    <property type="entry name" value="DUF2510"/>
    <property type="match status" value="1"/>
</dbReference>
<feature type="transmembrane region" description="Helical" evidence="2">
    <location>
        <begin position="370"/>
        <end position="393"/>
    </location>
</feature>
<feature type="compositionally biased region" description="Low complexity" evidence="1">
    <location>
        <begin position="1"/>
        <end position="19"/>
    </location>
</feature>
<feature type="region of interest" description="Disordered" evidence="1">
    <location>
        <begin position="191"/>
        <end position="214"/>
    </location>
</feature>
<dbReference type="EMBL" id="SISG01000001">
    <property type="protein sequence ID" value="TBN56396.1"/>
    <property type="molecule type" value="Genomic_DNA"/>
</dbReference>
<evidence type="ECO:0000313" key="5">
    <source>
        <dbReference type="Proteomes" id="UP000294194"/>
    </source>
</evidence>
<accession>A0A4Q9GNU3</accession>
<gene>
    <name evidence="4" type="ORF">EYE40_02710</name>
</gene>
<evidence type="ECO:0000313" key="4">
    <source>
        <dbReference type="EMBL" id="TBN56396.1"/>
    </source>
</evidence>
<reference evidence="5" key="1">
    <citation type="submission" date="2019-02" db="EMBL/GenBank/DDBJ databases">
        <title>Glaciihabitans arcticus sp. nov., a psychrotolerant bacterium isolated from polar soil.</title>
        <authorList>
            <person name="Dahal R.H."/>
        </authorList>
    </citation>
    <scope>NUCLEOTIDE SEQUENCE [LARGE SCALE GENOMIC DNA]</scope>
    <source>
        <strain evidence="5">RP-3-7</strain>
    </source>
</reference>